<organism evidence="2 3">
    <name type="scientific">Brevibacterium sediminis</name>
    <dbReference type="NCBI Taxonomy" id="1857024"/>
    <lineage>
        <taxon>Bacteria</taxon>
        <taxon>Bacillati</taxon>
        <taxon>Actinomycetota</taxon>
        <taxon>Actinomycetes</taxon>
        <taxon>Micrococcales</taxon>
        <taxon>Brevibacteriaceae</taxon>
        <taxon>Brevibacterium</taxon>
    </lineage>
</organism>
<comment type="caution">
    <text evidence="2">The sequence shown here is derived from an EMBL/GenBank/DDBJ whole genome shotgun (WGS) entry which is preliminary data.</text>
</comment>
<sequence>MAKGNKGNKKPRLAPVGGWPTGRKTAVPAERELSESAKQVPRLDIDHDEINERRPVWRFADLDDDGPWALSECGSADLKDILSKLNSFEKMKVGEIFASGSEHGKKYSLDSLGKEARNRLVEIEKDDETQIVRLRFSGKARFYGFLREHVFHVLWWDPEHEVVPSSKKNT</sequence>
<name>A0A5C4X303_9MICO</name>
<feature type="compositionally biased region" description="Basic residues" evidence="1">
    <location>
        <begin position="1"/>
        <end position="12"/>
    </location>
</feature>
<feature type="region of interest" description="Disordered" evidence="1">
    <location>
        <begin position="1"/>
        <end position="45"/>
    </location>
</feature>
<reference evidence="2 3" key="1">
    <citation type="submission" date="2019-06" db="EMBL/GenBank/DDBJ databases">
        <authorList>
            <person name="Mardanova A.M."/>
            <person name="Pudova D.S."/>
            <person name="Shagimardanova E.I."/>
            <person name="Gogoleva N.E."/>
            <person name="Lutfullin M.T."/>
            <person name="Hadieva G.F."/>
            <person name="Sharipova M.R."/>
        </authorList>
    </citation>
    <scope>NUCLEOTIDE SEQUENCE [LARGE SCALE GENOMIC DNA]</scope>
    <source>
        <strain evidence="2 3">MG-1</strain>
    </source>
</reference>
<proteinExistence type="predicted"/>
<evidence type="ECO:0000256" key="1">
    <source>
        <dbReference type="SAM" id="MobiDB-lite"/>
    </source>
</evidence>
<protein>
    <submittedName>
        <fullName evidence="2">Uncharacterized protein</fullName>
    </submittedName>
</protein>
<dbReference type="EMBL" id="VDMQ01000003">
    <property type="protein sequence ID" value="TNM55937.1"/>
    <property type="molecule type" value="Genomic_DNA"/>
</dbReference>
<evidence type="ECO:0000313" key="2">
    <source>
        <dbReference type="EMBL" id="TNM55937.1"/>
    </source>
</evidence>
<accession>A0A5C4X303</accession>
<dbReference type="AlphaFoldDB" id="A0A5C4X303"/>
<dbReference type="Proteomes" id="UP000314223">
    <property type="component" value="Unassembled WGS sequence"/>
</dbReference>
<gene>
    <name evidence="2" type="ORF">FHQ09_06795</name>
</gene>
<evidence type="ECO:0000313" key="3">
    <source>
        <dbReference type="Proteomes" id="UP000314223"/>
    </source>
</evidence>
<dbReference type="RefSeq" id="WP_139468076.1">
    <property type="nucleotide sequence ID" value="NZ_VDMQ01000003.1"/>
</dbReference>
<feature type="compositionally biased region" description="Basic and acidic residues" evidence="1">
    <location>
        <begin position="29"/>
        <end position="45"/>
    </location>
</feature>